<dbReference type="Proteomes" id="UP001064048">
    <property type="component" value="Chromosome Z"/>
</dbReference>
<evidence type="ECO:0000313" key="1">
    <source>
        <dbReference type="EMBL" id="KAI8429561.1"/>
    </source>
</evidence>
<organism evidence="1 2">
    <name type="scientific">Choristoneura fumiferana</name>
    <name type="common">Spruce budworm moth</name>
    <name type="synonym">Archips fumiferana</name>
    <dbReference type="NCBI Taxonomy" id="7141"/>
    <lineage>
        <taxon>Eukaryota</taxon>
        <taxon>Metazoa</taxon>
        <taxon>Ecdysozoa</taxon>
        <taxon>Arthropoda</taxon>
        <taxon>Hexapoda</taxon>
        <taxon>Insecta</taxon>
        <taxon>Pterygota</taxon>
        <taxon>Neoptera</taxon>
        <taxon>Endopterygota</taxon>
        <taxon>Lepidoptera</taxon>
        <taxon>Glossata</taxon>
        <taxon>Ditrysia</taxon>
        <taxon>Tortricoidea</taxon>
        <taxon>Tortricidae</taxon>
        <taxon>Tortricinae</taxon>
        <taxon>Choristoneura</taxon>
    </lineage>
</organism>
<dbReference type="EMBL" id="CM046131">
    <property type="protein sequence ID" value="KAI8429561.1"/>
    <property type="molecule type" value="Genomic_DNA"/>
</dbReference>
<reference evidence="1 2" key="1">
    <citation type="journal article" date="2022" name="Genome Biol. Evol.">
        <title>The Spruce Budworm Genome: Reconstructing the Evolutionary History of Antifreeze Proteins.</title>
        <authorList>
            <person name="Beliveau C."/>
            <person name="Gagne P."/>
            <person name="Picq S."/>
            <person name="Vernygora O."/>
            <person name="Keeling C.I."/>
            <person name="Pinkney K."/>
            <person name="Doucet D."/>
            <person name="Wen F."/>
            <person name="Johnston J.S."/>
            <person name="Maaroufi H."/>
            <person name="Boyle B."/>
            <person name="Laroche J."/>
            <person name="Dewar K."/>
            <person name="Juretic N."/>
            <person name="Blackburn G."/>
            <person name="Nisole A."/>
            <person name="Brunet B."/>
            <person name="Brandao M."/>
            <person name="Lumley L."/>
            <person name="Duan J."/>
            <person name="Quan G."/>
            <person name="Lucarotti C.J."/>
            <person name="Roe A.D."/>
            <person name="Sperling F.A.H."/>
            <person name="Levesque R.C."/>
            <person name="Cusson M."/>
        </authorList>
    </citation>
    <scope>NUCLEOTIDE SEQUENCE [LARGE SCALE GENOMIC DNA]</scope>
    <source>
        <strain evidence="1">Glfc:IPQL:Cfum</strain>
    </source>
</reference>
<sequence length="222" mass="24196">MPFDYTLTARPCCAVDNIENDEERKKMVQTIGALLDKADRVYRQLVSNKPVLEGRPGDENSNASAASFGGAQINRVIQSLAHKYCVDSKGHFEDLSKIIQKVLACRKELVAYDRSQSEQLKGDTLPCQDEVRSLICLVTRDNLPATDQLCNLLSQRITLSLMGHAASQDLNNSLWVWCCPALTDVAGLPPAASVLLRPEALAGLPGINTSSPNCECHQSSIA</sequence>
<name>A0ACC0JZH9_CHOFU</name>
<gene>
    <name evidence="1" type="ORF">MSG28_000183</name>
</gene>
<protein>
    <submittedName>
        <fullName evidence="1">Uncharacterized protein</fullName>
    </submittedName>
</protein>
<accession>A0ACC0JZH9</accession>
<evidence type="ECO:0000313" key="2">
    <source>
        <dbReference type="Proteomes" id="UP001064048"/>
    </source>
</evidence>
<keyword evidence="2" id="KW-1185">Reference proteome</keyword>
<comment type="caution">
    <text evidence="1">The sequence shown here is derived from an EMBL/GenBank/DDBJ whole genome shotgun (WGS) entry which is preliminary data.</text>
</comment>
<proteinExistence type="predicted"/>